<dbReference type="InterPro" id="IPR029058">
    <property type="entry name" value="AB_hydrolase_fold"/>
</dbReference>
<sequence length="271" mass="29425">MTTPKTETLKVPGATLYYEVYGSGPTLFLIPGGMGDAGFYGAIAPLLADEFQVVTYDRRGNSRSPLDGPPTDLVVAEQSDDVRRILDQVGAGETYVFGNSGGAIIALDIAARYPELAERVIAHEPPVVELLPDVDRHRAFFADVLATYEREGSWAAMTTFLEGSGLVEEEQGEDLFEGELEQRFAGNVDFFLAHEVRNFVRFVPDIASLRTNGANVVLCGGADSRDTYPYKAGVAVAELLGTRYVEFPGDHTGYLGHPVEFAAKLRDVLTP</sequence>
<accession>A0ABV7Y9C0</accession>
<dbReference type="RefSeq" id="WP_205116889.1">
    <property type="nucleotide sequence ID" value="NZ_JAFBCM010000001.1"/>
</dbReference>
<protein>
    <submittedName>
        <fullName evidence="2">Alpha/beta fold hydrolase</fullName>
    </submittedName>
</protein>
<comment type="caution">
    <text evidence="2">The sequence shown here is derived from an EMBL/GenBank/DDBJ whole genome shotgun (WGS) entry which is preliminary data.</text>
</comment>
<keyword evidence="2" id="KW-0378">Hydrolase</keyword>
<dbReference type="EMBL" id="JBHRZH010000006">
    <property type="protein sequence ID" value="MFC3760659.1"/>
    <property type="molecule type" value="Genomic_DNA"/>
</dbReference>
<evidence type="ECO:0000313" key="3">
    <source>
        <dbReference type="Proteomes" id="UP001595699"/>
    </source>
</evidence>
<reference evidence="3" key="1">
    <citation type="journal article" date="2019" name="Int. J. Syst. Evol. Microbiol.">
        <title>The Global Catalogue of Microorganisms (GCM) 10K type strain sequencing project: providing services to taxonomists for standard genome sequencing and annotation.</title>
        <authorList>
            <consortium name="The Broad Institute Genomics Platform"/>
            <consortium name="The Broad Institute Genome Sequencing Center for Infectious Disease"/>
            <person name="Wu L."/>
            <person name="Ma J."/>
        </authorList>
    </citation>
    <scope>NUCLEOTIDE SEQUENCE [LARGE SCALE GENOMIC DNA]</scope>
    <source>
        <strain evidence="3">CGMCC 4.7241</strain>
    </source>
</reference>
<dbReference type="GO" id="GO:0016787">
    <property type="term" value="F:hydrolase activity"/>
    <property type="evidence" value="ECO:0007669"/>
    <property type="project" value="UniProtKB-KW"/>
</dbReference>
<gene>
    <name evidence="2" type="ORF">ACFOUW_07405</name>
</gene>
<dbReference type="InterPro" id="IPR050471">
    <property type="entry name" value="AB_hydrolase"/>
</dbReference>
<dbReference type="PANTHER" id="PTHR43433">
    <property type="entry name" value="HYDROLASE, ALPHA/BETA FOLD FAMILY PROTEIN"/>
    <property type="match status" value="1"/>
</dbReference>
<dbReference type="PANTHER" id="PTHR43433:SF5">
    <property type="entry name" value="AB HYDROLASE-1 DOMAIN-CONTAINING PROTEIN"/>
    <property type="match status" value="1"/>
</dbReference>
<dbReference type="Proteomes" id="UP001595699">
    <property type="component" value="Unassembled WGS sequence"/>
</dbReference>
<dbReference type="Gene3D" id="3.40.50.1820">
    <property type="entry name" value="alpha/beta hydrolase"/>
    <property type="match status" value="1"/>
</dbReference>
<proteinExistence type="predicted"/>
<evidence type="ECO:0000259" key="1">
    <source>
        <dbReference type="Pfam" id="PF00561"/>
    </source>
</evidence>
<keyword evidence="3" id="KW-1185">Reference proteome</keyword>
<dbReference type="SUPFAM" id="SSF53474">
    <property type="entry name" value="alpha/beta-Hydrolases"/>
    <property type="match status" value="1"/>
</dbReference>
<evidence type="ECO:0000313" key="2">
    <source>
        <dbReference type="EMBL" id="MFC3760659.1"/>
    </source>
</evidence>
<organism evidence="2 3">
    <name type="scientific">Tenggerimyces flavus</name>
    <dbReference type="NCBI Taxonomy" id="1708749"/>
    <lineage>
        <taxon>Bacteria</taxon>
        <taxon>Bacillati</taxon>
        <taxon>Actinomycetota</taxon>
        <taxon>Actinomycetes</taxon>
        <taxon>Propionibacteriales</taxon>
        <taxon>Nocardioidaceae</taxon>
        <taxon>Tenggerimyces</taxon>
    </lineage>
</organism>
<feature type="domain" description="AB hydrolase-1" evidence="1">
    <location>
        <begin position="25"/>
        <end position="144"/>
    </location>
</feature>
<dbReference type="InterPro" id="IPR000073">
    <property type="entry name" value="AB_hydrolase_1"/>
</dbReference>
<dbReference type="Pfam" id="PF00561">
    <property type="entry name" value="Abhydrolase_1"/>
    <property type="match status" value="1"/>
</dbReference>
<name>A0ABV7Y9C0_9ACTN</name>